<keyword evidence="2" id="KW-0677">Repeat</keyword>
<accession>A0A166ASL2</accession>
<dbReference type="PANTHER" id="PTHR46093">
    <property type="entry name" value="ACYL-COA-BINDING DOMAIN-CONTAINING PROTEIN 5"/>
    <property type="match status" value="1"/>
</dbReference>
<evidence type="ECO:0000256" key="1">
    <source>
        <dbReference type="ARBA" id="ARBA00022441"/>
    </source>
</evidence>
<keyword evidence="1" id="KW-0880">Kelch repeat</keyword>
<evidence type="ECO:0000313" key="4">
    <source>
        <dbReference type="Proteomes" id="UP000076532"/>
    </source>
</evidence>
<dbReference type="SUPFAM" id="SSF117281">
    <property type="entry name" value="Kelch motif"/>
    <property type="match status" value="1"/>
</dbReference>
<protein>
    <recommendedName>
        <fullName evidence="5">MYND-type domain-containing protein</fullName>
    </recommendedName>
</protein>
<organism evidence="3 4">
    <name type="scientific">Athelia psychrophila</name>
    <dbReference type="NCBI Taxonomy" id="1759441"/>
    <lineage>
        <taxon>Eukaryota</taxon>
        <taxon>Fungi</taxon>
        <taxon>Dikarya</taxon>
        <taxon>Basidiomycota</taxon>
        <taxon>Agaricomycotina</taxon>
        <taxon>Agaricomycetes</taxon>
        <taxon>Agaricomycetidae</taxon>
        <taxon>Atheliales</taxon>
        <taxon>Atheliaceae</taxon>
        <taxon>Athelia</taxon>
    </lineage>
</organism>
<dbReference type="SUPFAM" id="SSF50965">
    <property type="entry name" value="Galactose oxidase, central domain"/>
    <property type="match status" value="1"/>
</dbReference>
<dbReference type="AlphaFoldDB" id="A0A166ASL2"/>
<dbReference type="PANTHER" id="PTHR46093:SF18">
    <property type="entry name" value="FIBRONECTIN TYPE-III DOMAIN-CONTAINING PROTEIN"/>
    <property type="match status" value="1"/>
</dbReference>
<dbReference type="Gene3D" id="2.120.10.80">
    <property type="entry name" value="Kelch-type beta propeller"/>
    <property type="match status" value="2"/>
</dbReference>
<evidence type="ECO:0000256" key="2">
    <source>
        <dbReference type="ARBA" id="ARBA00022737"/>
    </source>
</evidence>
<reference evidence="3 4" key="1">
    <citation type="journal article" date="2016" name="Mol. Biol. Evol.">
        <title>Comparative Genomics of Early-Diverging Mushroom-Forming Fungi Provides Insights into the Origins of Lignocellulose Decay Capabilities.</title>
        <authorList>
            <person name="Nagy L.G."/>
            <person name="Riley R."/>
            <person name="Tritt A."/>
            <person name="Adam C."/>
            <person name="Daum C."/>
            <person name="Floudas D."/>
            <person name="Sun H."/>
            <person name="Yadav J.S."/>
            <person name="Pangilinan J."/>
            <person name="Larsson K.H."/>
            <person name="Matsuura K."/>
            <person name="Barry K."/>
            <person name="Labutti K."/>
            <person name="Kuo R."/>
            <person name="Ohm R.A."/>
            <person name="Bhattacharya S.S."/>
            <person name="Shirouzu T."/>
            <person name="Yoshinaga Y."/>
            <person name="Martin F.M."/>
            <person name="Grigoriev I.V."/>
            <person name="Hibbett D.S."/>
        </authorList>
    </citation>
    <scope>NUCLEOTIDE SEQUENCE [LARGE SCALE GENOMIC DNA]</scope>
    <source>
        <strain evidence="3 4">CBS 109695</strain>
    </source>
</reference>
<gene>
    <name evidence="3" type="ORF">FIBSPDRAFT_755987</name>
</gene>
<keyword evidence="4" id="KW-1185">Reference proteome</keyword>
<dbReference type="InterPro" id="IPR011043">
    <property type="entry name" value="Gal_Oxase/kelch_b-propeller"/>
</dbReference>
<dbReference type="STRING" id="436010.A0A166ASL2"/>
<dbReference type="EMBL" id="KV417655">
    <property type="protein sequence ID" value="KZP11915.1"/>
    <property type="molecule type" value="Genomic_DNA"/>
</dbReference>
<dbReference type="Proteomes" id="UP000076532">
    <property type="component" value="Unassembled WGS sequence"/>
</dbReference>
<name>A0A166ASL2_9AGAM</name>
<dbReference type="Pfam" id="PF24681">
    <property type="entry name" value="Kelch_KLHDC2_KLHL20_DRC7"/>
    <property type="match status" value="1"/>
</dbReference>
<sequence length="649" mass="72972">METGEEARIIRCNLFRERGHVHRKAGRLDKACARYGQAIAAIAGKDVAVPLPVTDESGGVVSKVYKEFISWERVDMMACCNAMADCMLESKNVEQALVWLIEVDVLNKSMFLANPTPVFEWLSISVNIEDHFAQCITEYVKLSQIYLELGNTGNAVHKIWIGTTIMQEVPSSIEKARLKRLIPNGKVKEITQLRHPDPQLSSKLTFANSELQIRGSWKKLSIRKTEMGPRMGFASFVWNGFLYVAGGEKGLDGPFYRDFWRLSLSSLGAWEPLAPYPTPESATGRFFSWSMAVCDDKAYLFTGRLSLDVFDLKSGAWGTVATRFKSRTGSSKWFYPTGKLTEYTMQIVDKTMYVFGGVHSAAALGCNLLLGLNLETLQWEHLSGTAEPVADFDCPGPRRYTSSWVDDAQGRLMIMFGEADRMGAKRNGNPNGAFTSYGYDDLWSWDIRGRRWRRERILGNAPCPRSEMASTWNEKLNHAVVFGGYSPTIPTAVEEANETFTFSYYADTFIWDASASPPKWKQVLTHGFPTYRAQSQLFSDPLTGKTFLFGGFTNSEFVPSRKHCITRSFGDLWQLRIDQPGGYFEGVDLAEEVRTAKAGPYRRCFTCGGAGSWKQCGGSCNGRAFFCDPECFKEGWKEHKMRHSCQKKA</sequence>
<evidence type="ECO:0000313" key="3">
    <source>
        <dbReference type="EMBL" id="KZP11915.1"/>
    </source>
</evidence>
<evidence type="ECO:0008006" key="5">
    <source>
        <dbReference type="Google" id="ProtNLM"/>
    </source>
</evidence>
<proteinExistence type="predicted"/>
<dbReference type="InterPro" id="IPR015915">
    <property type="entry name" value="Kelch-typ_b-propeller"/>
</dbReference>
<dbReference type="OrthoDB" id="432528at2759"/>